<dbReference type="InterPro" id="IPR000835">
    <property type="entry name" value="HTH_MarR-typ"/>
</dbReference>
<evidence type="ECO:0000313" key="3">
    <source>
        <dbReference type="Proteomes" id="UP001651050"/>
    </source>
</evidence>
<gene>
    <name evidence="2" type="ORF">M1843_15590</name>
</gene>
<evidence type="ECO:0000259" key="1">
    <source>
        <dbReference type="PROSITE" id="PS50995"/>
    </source>
</evidence>
<dbReference type="PANTHER" id="PTHR33164:SF99">
    <property type="entry name" value="MARR FAMILY REGULATORY PROTEIN"/>
    <property type="match status" value="1"/>
</dbReference>
<dbReference type="Gene3D" id="1.10.10.10">
    <property type="entry name" value="Winged helix-like DNA-binding domain superfamily/Winged helix DNA-binding domain"/>
    <property type="match status" value="1"/>
</dbReference>
<dbReference type="InterPro" id="IPR036388">
    <property type="entry name" value="WH-like_DNA-bd_sf"/>
</dbReference>
<dbReference type="Proteomes" id="UP001651050">
    <property type="component" value="Unassembled WGS sequence"/>
</dbReference>
<keyword evidence="3" id="KW-1185">Reference proteome</keyword>
<evidence type="ECO:0000313" key="2">
    <source>
        <dbReference type="EMBL" id="MCK9795173.1"/>
    </source>
</evidence>
<name>A0ABT0J6P6_9MICO</name>
<feature type="domain" description="HTH marR-type" evidence="1">
    <location>
        <begin position="20"/>
        <end position="152"/>
    </location>
</feature>
<dbReference type="PANTHER" id="PTHR33164">
    <property type="entry name" value="TRANSCRIPTIONAL REGULATOR, MARR FAMILY"/>
    <property type="match status" value="1"/>
</dbReference>
<proteinExistence type="predicted"/>
<reference evidence="2 3" key="1">
    <citation type="submission" date="2022-02" db="EMBL/GenBank/DDBJ databases">
        <title>The car tank lid bacteriome: a reservoir of bacteria with potential in bioremediation of fuel.</title>
        <authorList>
            <person name="Vidal-Verdu A."/>
            <person name="Gomez-Martinez D."/>
            <person name="Latorre-Perez A."/>
            <person name="Pereto J."/>
            <person name="Porcar M."/>
        </authorList>
    </citation>
    <scope>NUCLEOTIDE SEQUENCE [LARGE SCALE GENOMIC DNA]</scope>
    <source>
        <strain evidence="2 3">4D.3</strain>
    </source>
</reference>
<accession>A0ABT0J6P6</accession>
<dbReference type="SMART" id="SM00347">
    <property type="entry name" value="HTH_MARR"/>
    <property type="match status" value="1"/>
</dbReference>
<dbReference type="Pfam" id="PF12802">
    <property type="entry name" value="MarR_2"/>
    <property type="match status" value="1"/>
</dbReference>
<dbReference type="RefSeq" id="WP_416345027.1">
    <property type="nucleotide sequence ID" value="NZ_JALQCY010000005.1"/>
</dbReference>
<organism evidence="2 3">
    <name type="scientific">Isoptericola peretonis</name>
    <dbReference type="NCBI Taxonomy" id="2918523"/>
    <lineage>
        <taxon>Bacteria</taxon>
        <taxon>Bacillati</taxon>
        <taxon>Actinomycetota</taxon>
        <taxon>Actinomycetes</taxon>
        <taxon>Micrococcales</taxon>
        <taxon>Promicromonosporaceae</taxon>
        <taxon>Isoptericola</taxon>
    </lineage>
</organism>
<dbReference type="InterPro" id="IPR039422">
    <property type="entry name" value="MarR/SlyA-like"/>
</dbReference>
<dbReference type="EMBL" id="JALQCY010000005">
    <property type="protein sequence ID" value="MCK9795173.1"/>
    <property type="molecule type" value="Genomic_DNA"/>
</dbReference>
<dbReference type="PROSITE" id="PS50995">
    <property type="entry name" value="HTH_MARR_2"/>
    <property type="match status" value="1"/>
</dbReference>
<sequence>MPSAPPEEVLWLTDDQQCSWASVAALLMTLPATLDAQLRADAGLNLFEYHVLVALGEAPERTVGMSDLAALSRGSLSRLSHAVGRLERSGLVERRACSDGRRRMEARLTEAGWQKLVSAAPGHVREVRRLVVDALSDDQLAALGSASATVVAAIDPGLLPSAQQRG</sequence>
<dbReference type="SUPFAM" id="SSF46785">
    <property type="entry name" value="Winged helix' DNA-binding domain"/>
    <property type="match status" value="1"/>
</dbReference>
<comment type="caution">
    <text evidence="2">The sequence shown here is derived from an EMBL/GenBank/DDBJ whole genome shotgun (WGS) entry which is preliminary data.</text>
</comment>
<protein>
    <submittedName>
        <fullName evidence="2">MarR family winged helix-turn-helix transcriptional regulator</fullName>
    </submittedName>
</protein>
<dbReference type="InterPro" id="IPR036390">
    <property type="entry name" value="WH_DNA-bd_sf"/>
</dbReference>